<evidence type="ECO:0000259" key="8">
    <source>
        <dbReference type="Pfam" id="PF02687"/>
    </source>
</evidence>
<sequence>MNIFNKVTLQSLKKNRTRTFVTIIGIVLSTALICAVTTSFASVRQYAISYFEYTEGKWHGIEKNIDNNSFKKIDEADEVKDKAVLSYIGYADIGSTNSYKPYLYISGFHEDEQGIAPIHVISGRMPRNSGEIMLPDHLADNGEVHYNEGDVLKLEIGDRVADTDELLKLDTDKMDYSLRQNIDIQSLINDNIDLINSQIFRQDTPYIAVDGDDGKTINAEKLNIRETREYTVVGFYSRPDFEDTFAPGYTALTVPDKYTKDTYYTVFYRMKHMDDIYDFMKKCGFDDNGITSGAHSDLLMFRGVSKYASFYGMIYGLMAVVIVLIMFGSIMLIYNAFSISVSERTKQFGLLSSIGATKKQLRKMVRFEAMTLSFIGIPLGIGLGILGMWVTFLAIGSKFAIFSGEKFSEPMRVCVSPTALIAACIIAFVTIRISAWIPSVRATRITAVEAIRQNSDIKQTKHIKTPKIIFKVFGLSGMLAHKYFKRSKKKYRATIISLFMSIVLFISAYAFTSYLVSSVGDAYDTFNMDYMYTLYERPDKDSNVDVDELLRDIKNTEHITGASYYTNSFQTAYINENYLNKEMLSSENSSLMEEAYDMKKKDGFKIINVSACFVDDETFRDVLKKYSLSESEFMDKDAPLGIAFDDSFDLDTETGRMVRKKLFNTDSFEMEFTAHKSFKGYYYTETHIDGKVVYSSQDGLDKKEWNAADCSRDVTLKVGKVIDDTPFFPNYYGSAVIYPYSSMNSILGEDEEGANGVDYSINSDDVFGGYKALEKMFKENDKYVGDLYNYAEFAETSRSIIVIVKVFAYGFIVLISLIAAANVFNTITTNINLRRREFAMLKSVGMTAKGMKKMLNFECILYGTKALLYGLPVSAIVTYLIYCSIRRGIDTYFTMPWGAVGIAVLSVFLVVFATMMYSMCKIKKDNPIDALKNENL</sequence>
<feature type="transmembrane region" description="Helical" evidence="7">
    <location>
        <begin position="310"/>
        <end position="337"/>
    </location>
</feature>
<gene>
    <name evidence="9" type="ORF">SAMN02910280_0692</name>
</gene>
<accession>A0A1K1LRD6</accession>
<feature type="transmembrane region" description="Helical" evidence="7">
    <location>
        <begin position="491"/>
        <end position="511"/>
    </location>
</feature>
<evidence type="ECO:0000313" key="10">
    <source>
        <dbReference type="Proteomes" id="UP000183461"/>
    </source>
</evidence>
<evidence type="ECO:0000256" key="1">
    <source>
        <dbReference type="ARBA" id="ARBA00004651"/>
    </source>
</evidence>
<feature type="domain" description="ABC3 transporter permease C-terminal" evidence="8">
    <location>
        <begin position="811"/>
        <end position="927"/>
    </location>
</feature>
<dbReference type="Pfam" id="PF02687">
    <property type="entry name" value="FtsX"/>
    <property type="match status" value="2"/>
</dbReference>
<keyword evidence="5 7" id="KW-0472">Membrane</keyword>
<keyword evidence="4 7" id="KW-1133">Transmembrane helix</keyword>
<evidence type="ECO:0000313" key="9">
    <source>
        <dbReference type="EMBL" id="SFW13436.1"/>
    </source>
</evidence>
<feature type="transmembrane region" description="Helical" evidence="7">
    <location>
        <begin position="859"/>
        <end position="882"/>
    </location>
</feature>
<comment type="subcellular location">
    <subcellularLocation>
        <location evidence="1">Cell membrane</location>
        <topology evidence="1">Multi-pass membrane protein</topology>
    </subcellularLocation>
</comment>
<dbReference type="AlphaFoldDB" id="A0A1K1LRD6"/>
<dbReference type="PANTHER" id="PTHR30572">
    <property type="entry name" value="MEMBRANE COMPONENT OF TRANSPORTER-RELATED"/>
    <property type="match status" value="1"/>
</dbReference>
<dbReference type="InterPro" id="IPR003838">
    <property type="entry name" value="ABC3_permease_C"/>
</dbReference>
<evidence type="ECO:0000256" key="3">
    <source>
        <dbReference type="ARBA" id="ARBA00022692"/>
    </source>
</evidence>
<dbReference type="RefSeq" id="WP_072299088.1">
    <property type="nucleotide sequence ID" value="NZ_FPIP01000001.1"/>
</dbReference>
<dbReference type="GO" id="GO:0005886">
    <property type="term" value="C:plasma membrane"/>
    <property type="evidence" value="ECO:0007669"/>
    <property type="project" value="UniProtKB-SubCell"/>
</dbReference>
<reference evidence="9 10" key="1">
    <citation type="submission" date="2016-11" db="EMBL/GenBank/DDBJ databases">
        <authorList>
            <person name="Jaros S."/>
            <person name="Januszkiewicz K."/>
            <person name="Wedrychowicz H."/>
        </authorList>
    </citation>
    <scope>NUCLEOTIDE SEQUENCE [LARGE SCALE GENOMIC DNA]</scope>
    <source>
        <strain evidence="9 10">YL228</strain>
    </source>
</reference>
<protein>
    <submittedName>
        <fullName evidence="9">Putative ABC transport system permease protein</fullName>
    </submittedName>
</protein>
<comment type="similarity">
    <text evidence="6">Belongs to the ABC-4 integral membrane protein family.</text>
</comment>
<dbReference type="PANTHER" id="PTHR30572:SF4">
    <property type="entry name" value="ABC TRANSPORTER PERMEASE YTRF"/>
    <property type="match status" value="1"/>
</dbReference>
<feature type="transmembrane region" description="Helical" evidence="7">
    <location>
        <begin position="894"/>
        <end position="917"/>
    </location>
</feature>
<keyword evidence="2" id="KW-1003">Cell membrane</keyword>
<keyword evidence="3 7" id="KW-0812">Transmembrane</keyword>
<evidence type="ECO:0000256" key="6">
    <source>
        <dbReference type="ARBA" id="ARBA00038076"/>
    </source>
</evidence>
<feature type="transmembrane region" description="Helical" evidence="7">
    <location>
        <begin position="806"/>
        <end position="827"/>
    </location>
</feature>
<dbReference type="Proteomes" id="UP000183461">
    <property type="component" value="Unassembled WGS sequence"/>
</dbReference>
<organism evidence="9 10">
    <name type="scientific">Ruminococcus flavefaciens</name>
    <dbReference type="NCBI Taxonomy" id="1265"/>
    <lineage>
        <taxon>Bacteria</taxon>
        <taxon>Bacillati</taxon>
        <taxon>Bacillota</taxon>
        <taxon>Clostridia</taxon>
        <taxon>Eubacteriales</taxon>
        <taxon>Oscillospiraceae</taxon>
        <taxon>Ruminococcus</taxon>
    </lineage>
</organism>
<feature type="domain" description="ABC3 transporter permease C-terminal" evidence="8">
    <location>
        <begin position="320"/>
        <end position="446"/>
    </location>
</feature>
<evidence type="ECO:0000256" key="7">
    <source>
        <dbReference type="SAM" id="Phobius"/>
    </source>
</evidence>
<dbReference type="InterPro" id="IPR050250">
    <property type="entry name" value="Macrolide_Exporter_MacB"/>
</dbReference>
<evidence type="ECO:0000256" key="2">
    <source>
        <dbReference type="ARBA" id="ARBA00022475"/>
    </source>
</evidence>
<proteinExistence type="inferred from homology"/>
<feature type="transmembrane region" description="Helical" evidence="7">
    <location>
        <begin position="369"/>
        <end position="395"/>
    </location>
</feature>
<name>A0A1K1LRD6_RUMFL</name>
<evidence type="ECO:0000256" key="5">
    <source>
        <dbReference type="ARBA" id="ARBA00023136"/>
    </source>
</evidence>
<feature type="transmembrane region" description="Helical" evidence="7">
    <location>
        <begin position="20"/>
        <end position="41"/>
    </location>
</feature>
<dbReference type="GO" id="GO:0022857">
    <property type="term" value="F:transmembrane transporter activity"/>
    <property type="evidence" value="ECO:0007669"/>
    <property type="project" value="TreeGrafter"/>
</dbReference>
<evidence type="ECO:0000256" key="4">
    <source>
        <dbReference type="ARBA" id="ARBA00022989"/>
    </source>
</evidence>
<feature type="transmembrane region" description="Helical" evidence="7">
    <location>
        <begin position="415"/>
        <end position="435"/>
    </location>
</feature>
<dbReference type="EMBL" id="FPIP01000001">
    <property type="protein sequence ID" value="SFW13436.1"/>
    <property type="molecule type" value="Genomic_DNA"/>
</dbReference>